<feature type="transmembrane region" description="Helical" evidence="1">
    <location>
        <begin position="189"/>
        <end position="209"/>
    </location>
</feature>
<dbReference type="Proteomes" id="UP000054870">
    <property type="component" value="Unassembled WGS sequence"/>
</dbReference>
<feature type="transmembrane region" description="Helical" evidence="1">
    <location>
        <begin position="100"/>
        <end position="121"/>
    </location>
</feature>
<feature type="transmembrane region" description="Helical" evidence="1">
    <location>
        <begin position="32"/>
        <end position="54"/>
    </location>
</feature>
<dbReference type="EMBL" id="FCOF02000031">
    <property type="protein sequence ID" value="SAK81990.1"/>
    <property type="molecule type" value="Genomic_DNA"/>
</dbReference>
<evidence type="ECO:0000313" key="3">
    <source>
        <dbReference type="Proteomes" id="UP000054870"/>
    </source>
</evidence>
<dbReference type="RefSeq" id="WP_061126921.1">
    <property type="nucleotide sequence ID" value="NZ_FCOF02000031.1"/>
</dbReference>
<organism evidence="2 3">
    <name type="scientific">Caballeronia catudaia</name>
    <dbReference type="NCBI Taxonomy" id="1777136"/>
    <lineage>
        <taxon>Bacteria</taxon>
        <taxon>Pseudomonadati</taxon>
        <taxon>Pseudomonadota</taxon>
        <taxon>Betaproteobacteria</taxon>
        <taxon>Burkholderiales</taxon>
        <taxon>Burkholderiaceae</taxon>
        <taxon>Caballeronia</taxon>
    </lineage>
</organism>
<reference evidence="2" key="1">
    <citation type="submission" date="2016-01" db="EMBL/GenBank/DDBJ databases">
        <authorList>
            <person name="Peeters C."/>
        </authorList>
    </citation>
    <scope>NUCLEOTIDE SEQUENCE [LARGE SCALE GENOMIC DNA]</scope>
    <source>
        <strain evidence="2">LMG 29318</strain>
    </source>
</reference>
<keyword evidence="1" id="KW-0472">Membrane</keyword>
<evidence type="ECO:0000313" key="2">
    <source>
        <dbReference type="EMBL" id="SAK81990.1"/>
    </source>
</evidence>
<feature type="transmembrane region" description="Helical" evidence="1">
    <location>
        <begin position="215"/>
        <end position="233"/>
    </location>
</feature>
<evidence type="ECO:0000256" key="1">
    <source>
        <dbReference type="SAM" id="Phobius"/>
    </source>
</evidence>
<name>A0A158CI77_9BURK</name>
<feature type="transmembrane region" description="Helical" evidence="1">
    <location>
        <begin position="287"/>
        <end position="305"/>
    </location>
</feature>
<sequence>MANDIARGCKTDRHRTGTFAPRRRMRLAGSSAMMMVAWLPTLADAHAWSAPYYLPVPLWLYAYAATGTLIISFMVAVFATATPAHDMLRSWNTPETGLRIAAPFLRAVQLACTAFVAMLVVSGMAGTQNPFLNLNMSGFWIWFYLGSMYVSALFGDLYAFCNPFALLLRVGGRYFHNLEQGRYRYPPHLATYPALLVYIALIALELFGAGKPRDVSLFLLGYLAYAGVGSLCFGRQTWLDHFDTFGILCRLSAKLSLCKWHPVPENGATVTLRNPVVDIARCNPSHISVVAFLSFMLSSTAYDSLRDTAAWNALFWRNVYPHILRLFPEFGKNYAIAGGFILAWQWLTFFLIGLTYYCVFRGFGTLSAISSRSSADGKSFSQKFCLVLLPIAFFYSVCHYFTLFLVQGTQLFSLLSDPLGLGWRLLPMSLVKQGAAQPLINVGYIWHGQVALILVGHILSVYITHAITIRSRELARTSIVNQLPLLVLTIALTISGLWILSLPLA</sequence>
<protein>
    <submittedName>
        <fullName evidence="2">Membrane protein</fullName>
    </submittedName>
</protein>
<gene>
    <name evidence="2" type="ORF">AWB75_05193</name>
</gene>
<dbReference type="AlphaFoldDB" id="A0A158CI77"/>
<accession>A0A158CI77</accession>
<feature type="transmembrane region" description="Helical" evidence="1">
    <location>
        <begin position="479"/>
        <end position="500"/>
    </location>
</feature>
<feature type="transmembrane region" description="Helical" evidence="1">
    <location>
        <begin position="334"/>
        <end position="363"/>
    </location>
</feature>
<proteinExistence type="predicted"/>
<comment type="caution">
    <text evidence="2">The sequence shown here is derived from an EMBL/GenBank/DDBJ whole genome shotgun (WGS) entry which is preliminary data.</text>
</comment>
<feature type="transmembrane region" description="Helical" evidence="1">
    <location>
        <begin position="60"/>
        <end position="79"/>
    </location>
</feature>
<feature type="transmembrane region" description="Helical" evidence="1">
    <location>
        <begin position="444"/>
        <end position="467"/>
    </location>
</feature>
<feature type="transmembrane region" description="Helical" evidence="1">
    <location>
        <begin position="384"/>
        <end position="406"/>
    </location>
</feature>
<feature type="transmembrane region" description="Helical" evidence="1">
    <location>
        <begin position="141"/>
        <end position="168"/>
    </location>
</feature>
<keyword evidence="1" id="KW-1133">Transmembrane helix</keyword>
<keyword evidence="3" id="KW-1185">Reference proteome</keyword>
<keyword evidence="1" id="KW-0812">Transmembrane</keyword>